<protein>
    <submittedName>
        <fullName evidence="9">TDT family transporter</fullName>
    </submittedName>
</protein>
<feature type="transmembrane region" description="Helical" evidence="8">
    <location>
        <begin position="194"/>
        <end position="214"/>
    </location>
</feature>
<evidence type="ECO:0000256" key="3">
    <source>
        <dbReference type="ARBA" id="ARBA00022448"/>
    </source>
</evidence>
<evidence type="ECO:0000256" key="8">
    <source>
        <dbReference type="SAM" id="Phobius"/>
    </source>
</evidence>
<feature type="transmembrane region" description="Helical" evidence="8">
    <location>
        <begin position="57"/>
        <end position="76"/>
    </location>
</feature>
<evidence type="ECO:0000256" key="6">
    <source>
        <dbReference type="ARBA" id="ARBA00022989"/>
    </source>
</evidence>
<dbReference type="CDD" id="cd09320">
    <property type="entry name" value="TDT_like_2"/>
    <property type="match status" value="1"/>
</dbReference>
<keyword evidence="7 8" id="KW-0472">Membrane</keyword>
<evidence type="ECO:0000256" key="4">
    <source>
        <dbReference type="ARBA" id="ARBA00022475"/>
    </source>
</evidence>
<dbReference type="PANTHER" id="PTHR31686">
    <property type="match status" value="1"/>
</dbReference>
<evidence type="ECO:0000256" key="5">
    <source>
        <dbReference type="ARBA" id="ARBA00022692"/>
    </source>
</evidence>
<dbReference type="EMBL" id="JACKXE010000002">
    <property type="protein sequence ID" value="MBB6629443.1"/>
    <property type="molecule type" value="Genomic_DNA"/>
</dbReference>
<feature type="transmembrane region" description="Helical" evidence="8">
    <location>
        <begin position="269"/>
        <end position="294"/>
    </location>
</feature>
<evidence type="ECO:0000313" key="9">
    <source>
        <dbReference type="EMBL" id="MBB6629443.1"/>
    </source>
</evidence>
<accession>A0A7X0VDL1</accession>
<keyword evidence="6 8" id="KW-1133">Transmembrane helix</keyword>
<comment type="subcellular location">
    <subcellularLocation>
        <location evidence="1">Cell membrane</location>
        <topology evidence="1">Multi-pass membrane protein</topology>
    </subcellularLocation>
</comment>
<dbReference type="GO" id="GO:0055085">
    <property type="term" value="P:transmembrane transport"/>
    <property type="evidence" value="ECO:0007669"/>
    <property type="project" value="InterPro"/>
</dbReference>
<reference evidence="9 10" key="1">
    <citation type="submission" date="2020-08" db="EMBL/GenBank/DDBJ databases">
        <authorList>
            <person name="Seo M.-J."/>
        </authorList>
    </citation>
    <scope>NUCLEOTIDE SEQUENCE [LARGE SCALE GENOMIC DNA]</scope>
    <source>
        <strain evidence="9 10">KIGAM211</strain>
    </source>
</reference>
<feature type="transmembrane region" description="Helical" evidence="8">
    <location>
        <begin position="306"/>
        <end position="325"/>
    </location>
</feature>
<keyword evidence="4" id="KW-1003">Cell membrane</keyword>
<sequence>MTTTTTAPRPTTTAPVGLLASFGPNWFATVMGTGIVANAVATLPLQVPGLVLAARVVWVLAALLLVVVSAATAGHWVHHRERARRHLADPVMAHFYGAPAMALMTVGAGALLLGVPVVGHTAAVTLDAVLWSAGTLLGIGTAVVVPFQAFTRHENAPDSAFGGWLMPVVPPMVSAATGPLLLPHLPAGQPRLTLLVLCAALFGLTLVASLVVIGQVWSRLVHHGVGAAAAVPTFWIVLGPLGQSVTAAHTIALAAPGVLPAPYGAGLPVLALAFGLPMWGFALLWLALAAAITVRTLRAGLPFSMTWWSFTFPVGTLVTGTSGLADLTGATVLVVAAVALYAGLVVAWGVVAVRTIRGVLDRSLLS</sequence>
<proteinExistence type="inferred from homology"/>
<evidence type="ECO:0000313" key="10">
    <source>
        <dbReference type="Proteomes" id="UP000523955"/>
    </source>
</evidence>
<evidence type="ECO:0000256" key="2">
    <source>
        <dbReference type="ARBA" id="ARBA00008566"/>
    </source>
</evidence>
<feature type="transmembrane region" description="Helical" evidence="8">
    <location>
        <begin position="26"/>
        <end position="45"/>
    </location>
</feature>
<feature type="transmembrane region" description="Helical" evidence="8">
    <location>
        <begin position="129"/>
        <end position="149"/>
    </location>
</feature>
<keyword evidence="5 8" id="KW-0812">Transmembrane</keyword>
<dbReference type="InterPro" id="IPR038665">
    <property type="entry name" value="Voltage-dep_anion_channel_sf"/>
</dbReference>
<feature type="transmembrane region" description="Helical" evidence="8">
    <location>
        <begin position="220"/>
        <end position="238"/>
    </location>
</feature>
<dbReference type="AlphaFoldDB" id="A0A7X0VDL1"/>
<dbReference type="Gene3D" id="1.50.10.150">
    <property type="entry name" value="Voltage-dependent anion channel"/>
    <property type="match status" value="1"/>
</dbReference>
<evidence type="ECO:0000256" key="1">
    <source>
        <dbReference type="ARBA" id="ARBA00004651"/>
    </source>
</evidence>
<comment type="similarity">
    <text evidence="2">Belongs to the tellurite-resistance/dicarboxylate transporter (TDT) family.</text>
</comment>
<gene>
    <name evidence="9" type="ORF">H5V45_19110</name>
</gene>
<feature type="transmembrane region" description="Helical" evidence="8">
    <location>
        <begin position="161"/>
        <end position="182"/>
    </location>
</feature>
<feature type="transmembrane region" description="Helical" evidence="8">
    <location>
        <begin position="96"/>
        <end position="117"/>
    </location>
</feature>
<name>A0A7X0VDL1_9ACTN</name>
<keyword evidence="10" id="KW-1185">Reference proteome</keyword>
<dbReference type="GO" id="GO:0005886">
    <property type="term" value="C:plasma membrane"/>
    <property type="evidence" value="ECO:0007669"/>
    <property type="project" value="UniProtKB-SubCell"/>
</dbReference>
<dbReference type="InterPro" id="IPR051629">
    <property type="entry name" value="Sulfite_efflux_TDT"/>
</dbReference>
<dbReference type="InterPro" id="IPR004695">
    <property type="entry name" value="SLAC1/Mae1/Ssu1/TehA"/>
</dbReference>
<dbReference type="Pfam" id="PF03595">
    <property type="entry name" value="SLAC1"/>
    <property type="match status" value="1"/>
</dbReference>
<evidence type="ECO:0000256" key="7">
    <source>
        <dbReference type="ARBA" id="ARBA00023136"/>
    </source>
</evidence>
<organism evidence="9 10">
    <name type="scientific">Nocardioides luti</name>
    <dbReference type="NCBI Taxonomy" id="2761101"/>
    <lineage>
        <taxon>Bacteria</taxon>
        <taxon>Bacillati</taxon>
        <taxon>Actinomycetota</taxon>
        <taxon>Actinomycetes</taxon>
        <taxon>Propionibacteriales</taxon>
        <taxon>Nocardioidaceae</taxon>
        <taxon>Nocardioides</taxon>
    </lineage>
</organism>
<dbReference type="Proteomes" id="UP000523955">
    <property type="component" value="Unassembled WGS sequence"/>
</dbReference>
<keyword evidence="3" id="KW-0813">Transport</keyword>
<feature type="transmembrane region" description="Helical" evidence="8">
    <location>
        <begin position="331"/>
        <end position="353"/>
    </location>
</feature>
<comment type="caution">
    <text evidence="9">The sequence shown here is derived from an EMBL/GenBank/DDBJ whole genome shotgun (WGS) entry which is preliminary data.</text>
</comment>
<dbReference type="RefSeq" id="WP_185254771.1">
    <property type="nucleotide sequence ID" value="NZ_JACKXE010000002.1"/>
</dbReference>
<dbReference type="PANTHER" id="PTHR31686:SF1">
    <property type="entry name" value="SULFITE EFFLUX PUMP SSU1"/>
    <property type="match status" value="1"/>
</dbReference>